<evidence type="ECO:0000259" key="6">
    <source>
        <dbReference type="PROSITE" id="PS52015"/>
    </source>
</evidence>
<evidence type="ECO:0000313" key="8">
    <source>
        <dbReference type="Proteomes" id="UP001335183"/>
    </source>
</evidence>
<dbReference type="Pfam" id="PF03544">
    <property type="entry name" value="TonB_C"/>
    <property type="match status" value="1"/>
</dbReference>
<protein>
    <submittedName>
        <fullName evidence="7">Energy transducer TonB</fullName>
    </submittedName>
</protein>
<dbReference type="NCBIfam" id="TIGR01352">
    <property type="entry name" value="tonB_Cterm"/>
    <property type="match status" value="1"/>
</dbReference>
<dbReference type="SUPFAM" id="SSF74653">
    <property type="entry name" value="TolA/TonB C-terminal domain"/>
    <property type="match status" value="1"/>
</dbReference>
<organism evidence="7 8">
    <name type="scientific">Pelagerythrobacter marensis</name>
    <dbReference type="NCBI Taxonomy" id="543877"/>
    <lineage>
        <taxon>Bacteria</taxon>
        <taxon>Pseudomonadati</taxon>
        <taxon>Pseudomonadota</taxon>
        <taxon>Alphaproteobacteria</taxon>
        <taxon>Sphingomonadales</taxon>
        <taxon>Erythrobacteraceae</taxon>
        <taxon>Pelagerythrobacter</taxon>
    </lineage>
</organism>
<evidence type="ECO:0000256" key="3">
    <source>
        <dbReference type="ARBA" id="ARBA00022989"/>
    </source>
</evidence>
<feature type="domain" description="TonB C-terminal" evidence="6">
    <location>
        <begin position="220"/>
        <end position="312"/>
    </location>
</feature>
<dbReference type="InterPro" id="IPR037682">
    <property type="entry name" value="TonB_C"/>
</dbReference>
<keyword evidence="3" id="KW-1133">Transmembrane helix</keyword>
<keyword evidence="4" id="KW-0472">Membrane</keyword>
<keyword evidence="8" id="KW-1185">Reference proteome</keyword>
<keyword evidence="2" id="KW-0812">Transmembrane</keyword>
<dbReference type="InterPro" id="IPR006260">
    <property type="entry name" value="TonB/TolA_C"/>
</dbReference>
<dbReference type="Gene3D" id="3.30.1150.10">
    <property type="match status" value="1"/>
</dbReference>
<comment type="subcellular location">
    <subcellularLocation>
        <location evidence="1">Membrane</location>
        <topology evidence="1">Single-pass membrane protein</topology>
    </subcellularLocation>
</comment>
<proteinExistence type="predicted"/>
<gene>
    <name evidence="7" type="ORF">V5F89_02760</name>
</gene>
<reference evidence="7 8" key="1">
    <citation type="submission" date="2024-02" db="EMBL/GenBank/DDBJ databases">
        <title>The whole genome sequence of five bacterial samples isolated from Abu Dhabi Sabkha-shore region.</title>
        <authorList>
            <person name="Sudalaimuthuasari N."/>
            <person name="Sarfraz B."/>
            <person name="Tuyisabe J.D."/>
            <person name="Mugisha Ntwali L.D.M."/>
            <person name="Ali A.I.A.A."/>
            <person name="Almansoori S.Z.A."/>
            <person name="Alajami H.S.A."/>
            <person name="Almeqbaali A.A.S."/>
            <person name="Kundu B."/>
            <person name="Saeed E.E."/>
            <person name="Sukumarinath V."/>
            <person name="Mishra A.K."/>
            <person name="Hazzouri K.M."/>
            <person name="Almaskari R."/>
            <person name="Sharma A.K."/>
            <person name="Amiri K.M.A."/>
        </authorList>
    </citation>
    <scope>NUCLEOTIDE SEQUENCE [LARGE SCALE GENOMIC DNA]</scope>
    <source>
        <strain evidence="8">kcgeb_sd</strain>
    </source>
</reference>
<evidence type="ECO:0000256" key="4">
    <source>
        <dbReference type="ARBA" id="ARBA00023136"/>
    </source>
</evidence>
<evidence type="ECO:0000256" key="1">
    <source>
        <dbReference type="ARBA" id="ARBA00004167"/>
    </source>
</evidence>
<dbReference type="RefSeq" id="WP_338446733.1">
    <property type="nucleotide sequence ID" value="NZ_CP144918.1"/>
</dbReference>
<sequence>MGEFLKSVGAACAFVAALAGGVASARDKAPLVLEPTSQWHLDYADDSCRMVRIFGEGDNKSVFLIERYEPGDSFFLLVAGEPLKASRYADAALRFGPGGHEWEGPIQPANFGEYSPAVMANGMFLVTPPGFHKKGKEKDSDLEKEEEEEAQPPDVFGQRISPEQEAVISWLEVRRERRRPVRLELGSMEKPMAAMRQCTDELLTHWGIDLEAHRGLSRAATPATDYTRWVRSSDYPVGLIHQGAQGIVQFRLSVGADGQPTQCHIQKSTRPEGFDKAVCKALMRRARFEPALDADGQPIASYWRNTVHFIMP</sequence>
<accession>A0ABZ2D4G0</accession>
<name>A0ABZ2D4G0_9SPHN</name>
<evidence type="ECO:0000256" key="5">
    <source>
        <dbReference type="SAM" id="MobiDB-lite"/>
    </source>
</evidence>
<evidence type="ECO:0000313" key="7">
    <source>
        <dbReference type="EMBL" id="WWA47846.1"/>
    </source>
</evidence>
<feature type="region of interest" description="Disordered" evidence="5">
    <location>
        <begin position="130"/>
        <end position="153"/>
    </location>
</feature>
<dbReference type="EMBL" id="CP144918">
    <property type="protein sequence ID" value="WWA47846.1"/>
    <property type="molecule type" value="Genomic_DNA"/>
</dbReference>
<dbReference type="PROSITE" id="PS52015">
    <property type="entry name" value="TONB_CTD"/>
    <property type="match status" value="1"/>
</dbReference>
<evidence type="ECO:0000256" key="2">
    <source>
        <dbReference type="ARBA" id="ARBA00022692"/>
    </source>
</evidence>
<dbReference type="Proteomes" id="UP001335183">
    <property type="component" value="Chromosome"/>
</dbReference>
<feature type="compositionally biased region" description="Acidic residues" evidence="5">
    <location>
        <begin position="142"/>
        <end position="151"/>
    </location>
</feature>